<dbReference type="GO" id="GO:0006310">
    <property type="term" value="P:DNA recombination"/>
    <property type="evidence" value="ECO:0007669"/>
    <property type="project" value="UniProtKB-KW"/>
</dbReference>
<dbReference type="SUPFAM" id="SSF56349">
    <property type="entry name" value="DNA breaking-rejoining enzymes"/>
    <property type="match status" value="1"/>
</dbReference>
<sequence length="413" mass="45175">MAAPSVSLVHRTSKTRPNGEAPVWIRVTHARRSRFYTGTGVEVKPADWNDVKKKVRGGHALSTAFNATLSDLLNRAQTAALSADSAEAVIAAIDGAGAASLSDFFDRYLERLARGAQVWEGKKYRTLRRKLSDALGWPLTWGALTPDRLDAFAAYMRTEEGNGTNTVRKELERLRRLARLAIREGDLEPGGDPFLRFKMPKSAPVSRRRLSPGDVQRLLALGPADGVADGTRLAATRDLFALQYYGAGVRISDALRLTPENVAGDRLTYTMMKTEHAQSVRLPPAALRVARRLASGVEARDARGRARYGRYLVPLLKPGDDADPVGVRRRIASASTQVNKLLKELARLAGLDPTGLSSHVARHSFADFARQSGDLYAVSKALGHTDLKTTQAYLSSFDRDAVDSLTDSLWTDE</sequence>
<dbReference type="InterPro" id="IPR025269">
    <property type="entry name" value="SAM-like_dom"/>
</dbReference>
<dbReference type="Proteomes" id="UP000216446">
    <property type="component" value="Unassembled WGS sequence"/>
</dbReference>
<evidence type="ECO:0000313" key="7">
    <source>
        <dbReference type="EMBL" id="OZC04035.1"/>
    </source>
</evidence>
<dbReference type="Gene3D" id="1.10.150.130">
    <property type="match status" value="1"/>
</dbReference>
<dbReference type="PROSITE" id="PS51898">
    <property type="entry name" value="TYR_RECOMBINASE"/>
    <property type="match status" value="1"/>
</dbReference>
<dbReference type="AlphaFoldDB" id="A0A259U1X2"/>
<dbReference type="PANTHER" id="PTHR30349">
    <property type="entry name" value="PHAGE INTEGRASE-RELATED"/>
    <property type="match status" value="1"/>
</dbReference>
<proteinExistence type="predicted"/>
<dbReference type="InterPro" id="IPR035386">
    <property type="entry name" value="Arm-DNA-bind_5"/>
</dbReference>
<dbReference type="InterPro" id="IPR050090">
    <property type="entry name" value="Tyrosine_recombinase_XerCD"/>
</dbReference>
<keyword evidence="8" id="KW-1185">Reference proteome</keyword>
<feature type="domain" description="Core-binding (CB)" evidence="6">
    <location>
        <begin position="99"/>
        <end position="182"/>
    </location>
</feature>
<reference evidence="7 8" key="1">
    <citation type="submission" date="2016-11" db="EMBL/GenBank/DDBJ databases">
        <title>Study of marine rhodopsin-containing bacteria.</title>
        <authorList>
            <person name="Yoshizawa S."/>
            <person name="Kumagai Y."/>
            <person name="Kogure K."/>
        </authorList>
    </citation>
    <scope>NUCLEOTIDE SEQUENCE [LARGE SCALE GENOMIC DNA]</scope>
    <source>
        <strain evidence="7 8">SG-29</strain>
    </source>
</reference>
<keyword evidence="3" id="KW-0233">DNA recombination</keyword>
<dbReference type="Pfam" id="PF17293">
    <property type="entry name" value="Arm-DNA-bind_5"/>
    <property type="match status" value="1"/>
</dbReference>
<protein>
    <recommendedName>
        <fullName evidence="9">Tyr recombinase domain-containing protein</fullName>
    </recommendedName>
</protein>
<evidence type="ECO:0008006" key="9">
    <source>
        <dbReference type="Google" id="ProtNLM"/>
    </source>
</evidence>
<keyword evidence="2 4" id="KW-0238">DNA-binding</keyword>
<dbReference type="Pfam" id="PF00589">
    <property type="entry name" value="Phage_integrase"/>
    <property type="match status" value="1"/>
</dbReference>
<dbReference type="GO" id="GO:0003677">
    <property type="term" value="F:DNA binding"/>
    <property type="evidence" value="ECO:0007669"/>
    <property type="project" value="UniProtKB-UniRule"/>
</dbReference>
<dbReference type="InterPro" id="IPR010998">
    <property type="entry name" value="Integrase_recombinase_N"/>
</dbReference>
<dbReference type="RefSeq" id="WP_094550061.1">
    <property type="nucleotide sequence ID" value="NZ_MQWB01000001.1"/>
</dbReference>
<evidence type="ECO:0000256" key="3">
    <source>
        <dbReference type="ARBA" id="ARBA00023172"/>
    </source>
</evidence>
<gene>
    <name evidence="7" type="ORF">BSZ36_14205</name>
</gene>
<organism evidence="7 8">
    <name type="scientific">Rubricoccus marinus</name>
    <dbReference type="NCBI Taxonomy" id="716817"/>
    <lineage>
        <taxon>Bacteria</taxon>
        <taxon>Pseudomonadati</taxon>
        <taxon>Rhodothermota</taxon>
        <taxon>Rhodothermia</taxon>
        <taxon>Rhodothermales</taxon>
        <taxon>Rubricoccaceae</taxon>
        <taxon>Rubricoccus</taxon>
    </lineage>
</organism>
<dbReference type="InterPro" id="IPR013762">
    <property type="entry name" value="Integrase-like_cat_sf"/>
</dbReference>
<evidence type="ECO:0000256" key="2">
    <source>
        <dbReference type="ARBA" id="ARBA00023125"/>
    </source>
</evidence>
<dbReference type="GO" id="GO:0015074">
    <property type="term" value="P:DNA integration"/>
    <property type="evidence" value="ECO:0007669"/>
    <property type="project" value="UniProtKB-KW"/>
</dbReference>
<dbReference type="Pfam" id="PF13102">
    <property type="entry name" value="Phage_int_SAM_5"/>
    <property type="match status" value="1"/>
</dbReference>
<dbReference type="InterPro" id="IPR002104">
    <property type="entry name" value="Integrase_catalytic"/>
</dbReference>
<dbReference type="InterPro" id="IPR011010">
    <property type="entry name" value="DNA_brk_join_enz"/>
</dbReference>
<dbReference type="Gene3D" id="1.10.443.10">
    <property type="entry name" value="Intergrase catalytic core"/>
    <property type="match status" value="1"/>
</dbReference>
<dbReference type="InParanoid" id="A0A259U1X2"/>
<dbReference type="OrthoDB" id="1094492at2"/>
<name>A0A259U1X2_9BACT</name>
<accession>A0A259U1X2</accession>
<comment type="caution">
    <text evidence="7">The sequence shown here is derived from an EMBL/GenBank/DDBJ whole genome shotgun (WGS) entry which is preliminary data.</text>
</comment>
<evidence type="ECO:0000256" key="4">
    <source>
        <dbReference type="PROSITE-ProRule" id="PRU01248"/>
    </source>
</evidence>
<dbReference type="PROSITE" id="PS51900">
    <property type="entry name" value="CB"/>
    <property type="match status" value="1"/>
</dbReference>
<dbReference type="InterPro" id="IPR044068">
    <property type="entry name" value="CB"/>
</dbReference>
<evidence type="ECO:0000256" key="1">
    <source>
        <dbReference type="ARBA" id="ARBA00022908"/>
    </source>
</evidence>
<evidence type="ECO:0000259" key="6">
    <source>
        <dbReference type="PROSITE" id="PS51900"/>
    </source>
</evidence>
<feature type="domain" description="Tyr recombinase" evidence="5">
    <location>
        <begin position="205"/>
        <end position="407"/>
    </location>
</feature>
<keyword evidence="1" id="KW-0229">DNA integration</keyword>
<evidence type="ECO:0000313" key="8">
    <source>
        <dbReference type="Proteomes" id="UP000216446"/>
    </source>
</evidence>
<evidence type="ECO:0000259" key="5">
    <source>
        <dbReference type="PROSITE" id="PS51898"/>
    </source>
</evidence>
<dbReference type="EMBL" id="MQWB01000001">
    <property type="protein sequence ID" value="OZC04035.1"/>
    <property type="molecule type" value="Genomic_DNA"/>
</dbReference>